<dbReference type="InterPro" id="IPR036397">
    <property type="entry name" value="RNaseH_sf"/>
</dbReference>
<dbReference type="EMBL" id="BGPR01001540">
    <property type="protein sequence ID" value="GBM56338.1"/>
    <property type="molecule type" value="Genomic_DNA"/>
</dbReference>
<name>A0A4Y2GUZ7_ARAVE</name>
<evidence type="ECO:0008006" key="3">
    <source>
        <dbReference type="Google" id="ProtNLM"/>
    </source>
</evidence>
<comment type="caution">
    <text evidence="1">The sequence shown here is derived from an EMBL/GenBank/DDBJ whole genome shotgun (WGS) entry which is preliminary data.</text>
</comment>
<accession>A0A4Y2GUZ7</accession>
<organism evidence="1 2">
    <name type="scientific">Araneus ventricosus</name>
    <name type="common">Orbweaver spider</name>
    <name type="synonym">Epeira ventricosa</name>
    <dbReference type="NCBI Taxonomy" id="182803"/>
    <lineage>
        <taxon>Eukaryota</taxon>
        <taxon>Metazoa</taxon>
        <taxon>Ecdysozoa</taxon>
        <taxon>Arthropoda</taxon>
        <taxon>Chelicerata</taxon>
        <taxon>Arachnida</taxon>
        <taxon>Araneae</taxon>
        <taxon>Araneomorphae</taxon>
        <taxon>Entelegynae</taxon>
        <taxon>Araneoidea</taxon>
        <taxon>Araneidae</taxon>
        <taxon>Araneus</taxon>
    </lineage>
</organism>
<dbReference type="AlphaFoldDB" id="A0A4Y2GUZ7"/>
<dbReference type="Proteomes" id="UP000499080">
    <property type="component" value="Unassembled WGS sequence"/>
</dbReference>
<dbReference type="InterPro" id="IPR052709">
    <property type="entry name" value="Transposase-MT_Hybrid"/>
</dbReference>
<keyword evidence="2" id="KW-1185">Reference proteome</keyword>
<proteinExistence type="predicted"/>
<dbReference type="Gene3D" id="3.30.420.10">
    <property type="entry name" value="Ribonuclease H-like superfamily/Ribonuclease H"/>
    <property type="match status" value="1"/>
</dbReference>
<protein>
    <recommendedName>
        <fullName evidence="3">DDE-1 domain-containing protein</fullName>
    </recommendedName>
</protein>
<dbReference type="GO" id="GO:0003676">
    <property type="term" value="F:nucleic acid binding"/>
    <property type="evidence" value="ECO:0007669"/>
    <property type="project" value="InterPro"/>
</dbReference>
<sequence>MRYPTAKPCESYAERFRKKTRHAYRGNFATLSQCKASHRSSEPSFIGLFWLGSFGLPPAYSPDLAPSDFHLFRKLKHHLGGNHYKDDEDVKTAVTSWLSDQAASFYEEGIQNLVARQCRRTRYLHLFLPHPLLSRKSILLSPLCPEIPFCVPFVGNSIRLQTICLSIITHHSDSDNATFIYTMEPQMITHFVNSGKEVQIVSRGQTAHESAEPTLKRSWRKLATYLENVDQSNDSGSVNVTELDGLLKIPGNGNYEEDEVRSWLDCDADDSVFQLMSADEIIA</sequence>
<dbReference type="PANTHER" id="PTHR46060:SF3">
    <property type="entry name" value="PROTEIN GVQW3"/>
    <property type="match status" value="1"/>
</dbReference>
<evidence type="ECO:0000313" key="2">
    <source>
        <dbReference type="Proteomes" id="UP000499080"/>
    </source>
</evidence>
<evidence type="ECO:0000313" key="1">
    <source>
        <dbReference type="EMBL" id="GBM56338.1"/>
    </source>
</evidence>
<gene>
    <name evidence="1" type="ORF">AVEN_60319_1</name>
</gene>
<reference evidence="1 2" key="1">
    <citation type="journal article" date="2019" name="Sci. Rep.">
        <title>Orb-weaving spider Araneus ventricosus genome elucidates the spidroin gene catalogue.</title>
        <authorList>
            <person name="Kono N."/>
            <person name="Nakamura H."/>
            <person name="Ohtoshi R."/>
            <person name="Moran D.A.P."/>
            <person name="Shinohara A."/>
            <person name="Yoshida Y."/>
            <person name="Fujiwara M."/>
            <person name="Mori M."/>
            <person name="Tomita M."/>
            <person name="Arakawa K."/>
        </authorList>
    </citation>
    <scope>NUCLEOTIDE SEQUENCE [LARGE SCALE GENOMIC DNA]</scope>
</reference>
<dbReference type="PANTHER" id="PTHR46060">
    <property type="entry name" value="MARINER MOS1 TRANSPOSASE-LIKE PROTEIN"/>
    <property type="match status" value="1"/>
</dbReference>